<evidence type="ECO:0000313" key="2">
    <source>
        <dbReference type="Proteomes" id="UP000263596"/>
    </source>
</evidence>
<protein>
    <recommendedName>
        <fullName evidence="3">HEAT repeat domain-containing protein</fullName>
    </recommendedName>
</protein>
<evidence type="ECO:0000313" key="1">
    <source>
        <dbReference type="EMBL" id="HCK31152.1"/>
    </source>
</evidence>
<gene>
    <name evidence="1" type="ORF">DHW29_13840</name>
</gene>
<dbReference type="SUPFAM" id="SSF48371">
    <property type="entry name" value="ARM repeat"/>
    <property type="match status" value="1"/>
</dbReference>
<accession>A0A3D2SQT2</accession>
<dbReference type="RefSeq" id="WP_151831864.1">
    <property type="nucleotide sequence ID" value="NZ_BKVY01000022.1"/>
</dbReference>
<dbReference type="EMBL" id="DPVE01000239">
    <property type="protein sequence ID" value="HCK31152.1"/>
    <property type="molecule type" value="Genomic_DNA"/>
</dbReference>
<comment type="caution">
    <text evidence="1">The sequence shown here is derived from an EMBL/GenBank/DDBJ whole genome shotgun (WGS) entry which is preliminary data.</text>
</comment>
<dbReference type="Gene3D" id="1.25.10.10">
    <property type="entry name" value="Leucine-rich Repeat Variant"/>
    <property type="match status" value="1"/>
</dbReference>
<dbReference type="Proteomes" id="UP000263596">
    <property type="component" value="Unassembled WGS sequence"/>
</dbReference>
<dbReference type="InterPro" id="IPR016024">
    <property type="entry name" value="ARM-type_fold"/>
</dbReference>
<evidence type="ECO:0008006" key="3">
    <source>
        <dbReference type="Google" id="ProtNLM"/>
    </source>
</evidence>
<organism evidence="1 2">
    <name type="scientific">Acinetobacter ursingii</name>
    <dbReference type="NCBI Taxonomy" id="108980"/>
    <lineage>
        <taxon>Bacteria</taxon>
        <taxon>Pseudomonadati</taxon>
        <taxon>Pseudomonadota</taxon>
        <taxon>Gammaproteobacteria</taxon>
        <taxon>Moraxellales</taxon>
        <taxon>Moraxellaceae</taxon>
        <taxon>Acinetobacter</taxon>
    </lineage>
</organism>
<dbReference type="AlphaFoldDB" id="A0A3D2SQT2"/>
<sequence length="261" mass="30376">MKLADVPFYIDMICQDLSYDDFMEYHQGLFEGICNDEEISKKFSTITNSHQKFIEVLKNNEDFWEFFDVGCAKWASSLVVMAHSQCDDVRMRAAKNNKLIAHELMNDKSPDVRASCIYASTKISDVLLNDTHYYVRAVVAVKSEEYGLKLMNDSSDFVREWCAKWEVCARQYVNDKSLKVRWNALYQHKNLAELFINDESADIKLLCFHIDKSFASKLKTDLDPKIRKKVLVELPEMAEYFLNDESEDIRNLALNKLNSTK</sequence>
<proteinExistence type="predicted"/>
<dbReference type="InterPro" id="IPR011989">
    <property type="entry name" value="ARM-like"/>
</dbReference>
<reference evidence="1 2" key="1">
    <citation type="journal article" date="2018" name="Nat. Biotechnol.">
        <title>A standardized bacterial taxonomy based on genome phylogeny substantially revises the tree of life.</title>
        <authorList>
            <person name="Parks D.H."/>
            <person name="Chuvochina M."/>
            <person name="Waite D.W."/>
            <person name="Rinke C."/>
            <person name="Skarshewski A."/>
            <person name="Chaumeil P.A."/>
            <person name="Hugenholtz P."/>
        </authorList>
    </citation>
    <scope>NUCLEOTIDE SEQUENCE [LARGE SCALE GENOMIC DNA]</scope>
    <source>
        <strain evidence="1">UBA9669</strain>
    </source>
</reference>
<name>A0A3D2SQT2_9GAMM</name>